<accession>A0A1Z5H5J4</accession>
<evidence type="ECO:0000256" key="14">
    <source>
        <dbReference type="RuleBase" id="RU003448"/>
    </source>
</evidence>
<keyword evidence="15" id="KW-0028">Amino-acid biosynthesis</keyword>
<dbReference type="UniPathway" id="UPA00034">
    <property type="reaction ID" value="UER00015"/>
</dbReference>
<dbReference type="InterPro" id="IPR001341">
    <property type="entry name" value="Asp_kinase"/>
</dbReference>
<dbReference type="Gene3D" id="3.30.2130.10">
    <property type="entry name" value="VC0802-like"/>
    <property type="match status" value="1"/>
</dbReference>
<protein>
    <recommendedName>
        <fullName evidence="14">Aspartokinase</fullName>
        <ecNumber evidence="14">2.7.2.4</ecNumber>
    </recommendedName>
</protein>
<evidence type="ECO:0000259" key="16">
    <source>
        <dbReference type="PROSITE" id="PS51671"/>
    </source>
</evidence>
<gene>
    <name evidence="17" type="primary">lysC_1</name>
    <name evidence="17" type="ORF">IWT5_00482</name>
</gene>
<keyword evidence="9 13" id="KW-0067">ATP-binding</keyword>
<keyword evidence="8 14" id="KW-0418">Kinase</keyword>
<evidence type="ECO:0000313" key="17">
    <source>
        <dbReference type="EMBL" id="GAT18209.1"/>
    </source>
</evidence>
<dbReference type="UniPathway" id="UPA00051">
    <property type="reaction ID" value="UER00462"/>
</dbReference>
<sequence>MKVVKFGGSSLADGPQFEKVISIMKADPERQVIITSAPGKRHDGDIKVTDLLIKYAQLTIKHADTSKIFNQIFSRYQSIGDYFGLTEDALAPIWHALSELPTTDYPDDDYLMAAFKAHGERLNARLMATVMTHLGLKARFVDPKEAGIIVSDEPNNATVLPETYTHLAHIDVDDTILVFPGFFGFTPNGQIATFSRGGSDITGAIVARGLKADLYENFTDVDAIYAANPKLVDHPLAIHRMTYREMRELSYAGFSVFHDEAIIPAIQGEIPINVKNTNRPDLPGTLIVPEKDFKPAQTITGVASSTRFAALYLHRYLLNKEVGFTLKLLQVFKKYNVSYEHMPSGIDDLTVIFDKTQFDEDTIHNMCHDIREVLQPDTLEWIDDYAIIMVVGEGMRNKVGVIEQIIQPLAQHDIGVHMINQGASRISIMLGTRRADAEEAVKSIYNAFFSSEPVKN</sequence>
<dbReference type="GO" id="GO:0009089">
    <property type="term" value="P:lysine biosynthetic process via diaminopimelate"/>
    <property type="evidence" value="ECO:0007669"/>
    <property type="project" value="UniProtKB-UniPathway"/>
</dbReference>
<dbReference type="SUPFAM" id="SSF55021">
    <property type="entry name" value="ACT-like"/>
    <property type="match status" value="2"/>
</dbReference>
<dbReference type="InterPro" id="IPR045865">
    <property type="entry name" value="ACT-like_dom_sf"/>
</dbReference>
<dbReference type="PROSITE" id="PS00324">
    <property type="entry name" value="ASPARTOKINASE"/>
    <property type="match status" value="1"/>
</dbReference>
<dbReference type="Pfam" id="PF22468">
    <property type="entry name" value="ACT_9"/>
    <property type="match status" value="1"/>
</dbReference>
<dbReference type="UniPathway" id="UPA00050">
    <property type="reaction ID" value="UER00461"/>
</dbReference>
<evidence type="ECO:0000256" key="5">
    <source>
        <dbReference type="ARBA" id="ARBA00010122"/>
    </source>
</evidence>
<keyword evidence="6 14" id="KW-0808">Transferase</keyword>
<evidence type="ECO:0000256" key="11">
    <source>
        <dbReference type="ARBA" id="ARBA00023154"/>
    </source>
</evidence>
<evidence type="ECO:0000256" key="6">
    <source>
        <dbReference type="ARBA" id="ARBA00022679"/>
    </source>
</evidence>
<feature type="binding site" evidence="13">
    <location>
        <position position="225"/>
    </location>
    <ligand>
        <name>ATP</name>
        <dbReference type="ChEBI" id="CHEBI:30616"/>
    </ligand>
</feature>
<dbReference type="InterPro" id="IPR054352">
    <property type="entry name" value="ACT_Aspartokinase"/>
</dbReference>
<dbReference type="InterPro" id="IPR018042">
    <property type="entry name" value="Aspartate_kinase_CS"/>
</dbReference>
<feature type="domain" description="ACT" evidence="16">
    <location>
        <begin position="390"/>
        <end position="456"/>
    </location>
</feature>
<dbReference type="InterPro" id="IPR002912">
    <property type="entry name" value="ACT_dom"/>
</dbReference>
<dbReference type="CDD" id="cd04911">
    <property type="entry name" value="ACT_AKiii-YclM-BS_1"/>
    <property type="match status" value="1"/>
</dbReference>
<evidence type="ECO:0000256" key="2">
    <source>
        <dbReference type="ARBA" id="ARBA00004766"/>
    </source>
</evidence>
<dbReference type="EC" id="2.7.2.4" evidence="14"/>
<evidence type="ECO:0000256" key="15">
    <source>
        <dbReference type="RuleBase" id="RU004249"/>
    </source>
</evidence>
<keyword evidence="10" id="KW-0220">Diaminopimelate biosynthesis</keyword>
<dbReference type="PIRSF" id="PIRSF000726">
    <property type="entry name" value="Asp_kin"/>
    <property type="match status" value="1"/>
</dbReference>
<evidence type="ECO:0000256" key="3">
    <source>
        <dbReference type="ARBA" id="ARBA00004986"/>
    </source>
</evidence>
<dbReference type="InterPro" id="IPR005260">
    <property type="entry name" value="Asp_kin_monofn"/>
</dbReference>
<dbReference type="Pfam" id="PF00696">
    <property type="entry name" value="AA_kinase"/>
    <property type="match status" value="1"/>
</dbReference>
<comment type="function">
    <text evidence="1">Catalyzes the phosphorylation of the beta-carboxyl group of aspartic acid with ATP to yield 4-phospho-L-aspartate, which is involved in the branched biosynthetic pathway leading to the biosynthesis of amino acids threonine, isoleucine and methionine.</text>
</comment>
<feature type="binding site" evidence="13">
    <location>
        <begin position="219"/>
        <end position="220"/>
    </location>
    <ligand>
        <name>ATP</name>
        <dbReference type="ChEBI" id="CHEBI:30616"/>
    </ligand>
</feature>
<dbReference type="FunFam" id="3.40.1160.10:FF:000027">
    <property type="entry name" value="Aspartokinase"/>
    <property type="match status" value="1"/>
</dbReference>
<dbReference type="InterPro" id="IPR035804">
    <property type="entry name" value="AKIII_YclM_N"/>
</dbReference>
<keyword evidence="18" id="KW-1185">Reference proteome</keyword>
<dbReference type="GO" id="GO:0004072">
    <property type="term" value="F:aspartate kinase activity"/>
    <property type="evidence" value="ECO:0007669"/>
    <property type="project" value="UniProtKB-EC"/>
</dbReference>
<evidence type="ECO:0000256" key="9">
    <source>
        <dbReference type="ARBA" id="ARBA00022840"/>
    </source>
</evidence>
<evidence type="ECO:0000256" key="10">
    <source>
        <dbReference type="ARBA" id="ARBA00022915"/>
    </source>
</evidence>
<name>A0A1Z5H5J4_9LACO</name>
<dbReference type="GO" id="GO:0005524">
    <property type="term" value="F:ATP binding"/>
    <property type="evidence" value="ECO:0007669"/>
    <property type="project" value="UniProtKB-KW"/>
</dbReference>
<dbReference type="PROSITE" id="PS51671">
    <property type="entry name" value="ACT"/>
    <property type="match status" value="1"/>
</dbReference>
<proteinExistence type="inferred from homology"/>
<dbReference type="GO" id="GO:0009090">
    <property type="term" value="P:homoserine biosynthetic process"/>
    <property type="evidence" value="ECO:0007669"/>
    <property type="project" value="TreeGrafter"/>
</dbReference>
<comment type="pathway">
    <text evidence="4 15">Amino-acid biosynthesis; L-threonine biosynthesis; L-threonine from L-aspartate: step 1/5.</text>
</comment>
<dbReference type="InterPro" id="IPR036393">
    <property type="entry name" value="AceGlu_kinase-like_sf"/>
</dbReference>
<evidence type="ECO:0000256" key="12">
    <source>
        <dbReference type="ARBA" id="ARBA00047872"/>
    </source>
</evidence>
<dbReference type="CDD" id="cd04916">
    <property type="entry name" value="ACT_AKiii-YclM-BS_2"/>
    <property type="match status" value="1"/>
</dbReference>
<evidence type="ECO:0000256" key="1">
    <source>
        <dbReference type="ARBA" id="ARBA00003121"/>
    </source>
</evidence>
<evidence type="ECO:0000256" key="8">
    <source>
        <dbReference type="ARBA" id="ARBA00022777"/>
    </source>
</evidence>
<comment type="pathway">
    <text evidence="3 15">Amino-acid biosynthesis; L-methionine biosynthesis via de novo pathway; L-homoserine from L-aspartate: step 1/3.</text>
</comment>
<dbReference type="SUPFAM" id="SSF53633">
    <property type="entry name" value="Carbamate kinase-like"/>
    <property type="match status" value="1"/>
</dbReference>
<keyword evidence="11" id="KW-0457">Lysine biosynthesis</keyword>
<evidence type="ECO:0000256" key="4">
    <source>
        <dbReference type="ARBA" id="ARBA00005139"/>
    </source>
</evidence>
<evidence type="ECO:0000256" key="13">
    <source>
        <dbReference type="PIRSR" id="PIRSR000726-1"/>
    </source>
</evidence>
<dbReference type="NCBIfam" id="TIGR00657">
    <property type="entry name" value="asp_kinases"/>
    <property type="match status" value="1"/>
</dbReference>
<comment type="pathway">
    <text evidence="2 15">Amino-acid biosynthesis; L-lysine biosynthesis via DAP pathway; (S)-tetrahydrodipicolinate from L-aspartate: step 1/4.</text>
</comment>
<dbReference type="CDD" id="cd04245">
    <property type="entry name" value="AAK_AKiii-YclM-BS"/>
    <property type="match status" value="1"/>
</dbReference>
<comment type="caution">
    <text evidence="17">The sequence shown here is derived from an EMBL/GenBank/DDBJ whole genome shotgun (WGS) entry which is preliminary data.</text>
</comment>
<dbReference type="RefSeq" id="WP_098823734.1">
    <property type="nucleotide sequence ID" value="NZ_BCMJ01000002.1"/>
</dbReference>
<dbReference type="Proteomes" id="UP000223370">
    <property type="component" value="Unassembled WGS sequence"/>
</dbReference>
<dbReference type="Gene3D" id="3.40.1160.10">
    <property type="entry name" value="Acetylglutamate kinase-like"/>
    <property type="match status" value="1"/>
</dbReference>
<dbReference type="EMBL" id="BCMJ01000002">
    <property type="protein sequence ID" value="GAT18209.1"/>
    <property type="molecule type" value="Genomic_DNA"/>
</dbReference>
<reference evidence="17 18" key="1">
    <citation type="submission" date="2015-11" db="EMBL/GenBank/DDBJ databases">
        <title>Draft genome sequences of new species of the genus Lactobacillus isolated from orchardgrass silage.</title>
        <authorList>
            <person name="Tohno M."/>
            <person name="Tanizawa Y."/>
            <person name="Arita M."/>
        </authorList>
    </citation>
    <scope>NUCLEOTIDE SEQUENCE [LARGE SCALE GENOMIC DNA]</scope>
    <source>
        <strain evidence="17 18">IWT5</strain>
    </source>
</reference>
<dbReference type="InterPro" id="IPR001048">
    <property type="entry name" value="Asp/Glu/Uridylate_kinase"/>
</dbReference>
<dbReference type="OrthoDB" id="9799110at2"/>
<dbReference type="PANTHER" id="PTHR21499">
    <property type="entry name" value="ASPARTATE KINASE"/>
    <property type="match status" value="1"/>
</dbReference>
<dbReference type="GO" id="GO:0009088">
    <property type="term" value="P:threonine biosynthetic process"/>
    <property type="evidence" value="ECO:0007669"/>
    <property type="project" value="UniProtKB-UniPathway"/>
</dbReference>
<dbReference type="AlphaFoldDB" id="A0A1Z5H5J4"/>
<dbReference type="Gene3D" id="1.20.120.1320">
    <property type="entry name" value="Aspartokinase, catalytic domain"/>
    <property type="match status" value="1"/>
</dbReference>
<organism evidence="17 18">
    <name type="scientific">Secundilactobacillus silagincola</name>
    <dbReference type="NCBI Taxonomy" id="1714681"/>
    <lineage>
        <taxon>Bacteria</taxon>
        <taxon>Bacillati</taxon>
        <taxon>Bacillota</taxon>
        <taxon>Bacilli</taxon>
        <taxon>Lactobacillales</taxon>
        <taxon>Lactobacillaceae</taxon>
        <taxon>Secundilactobacillus</taxon>
    </lineage>
</organism>
<keyword evidence="7 13" id="KW-0547">Nucleotide-binding</keyword>
<dbReference type="NCBIfam" id="NF006540">
    <property type="entry name" value="PRK09034.1"/>
    <property type="match status" value="1"/>
</dbReference>
<evidence type="ECO:0000256" key="7">
    <source>
        <dbReference type="ARBA" id="ARBA00022741"/>
    </source>
</evidence>
<dbReference type="PANTHER" id="PTHR21499:SF67">
    <property type="entry name" value="ASPARTOKINASE 3"/>
    <property type="match status" value="1"/>
</dbReference>
<dbReference type="GO" id="GO:0019877">
    <property type="term" value="P:diaminopimelate biosynthetic process"/>
    <property type="evidence" value="ECO:0007669"/>
    <property type="project" value="UniProtKB-KW"/>
</dbReference>
<comment type="catalytic activity">
    <reaction evidence="12 14">
        <text>L-aspartate + ATP = 4-phospho-L-aspartate + ADP</text>
        <dbReference type="Rhea" id="RHEA:23776"/>
        <dbReference type="ChEBI" id="CHEBI:29991"/>
        <dbReference type="ChEBI" id="CHEBI:30616"/>
        <dbReference type="ChEBI" id="CHEBI:57535"/>
        <dbReference type="ChEBI" id="CHEBI:456216"/>
        <dbReference type="EC" id="2.7.2.4"/>
    </reaction>
</comment>
<evidence type="ECO:0000313" key="18">
    <source>
        <dbReference type="Proteomes" id="UP000223370"/>
    </source>
</evidence>
<comment type="similarity">
    <text evidence="5 14">Belongs to the aspartokinase family.</text>
</comment>
<dbReference type="GO" id="GO:0005829">
    <property type="term" value="C:cytosol"/>
    <property type="evidence" value="ECO:0007669"/>
    <property type="project" value="TreeGrafter"/>
</dbReference>
<dbReference type="InterPro" id="IPR042199">
    <property type="entry name" value="AsparK_Bifunc_asparK/hSer_DH"/>
</dbReference>